<dbReference type="Pfam" id="PF13304">
    <property type="entry name" value="AAA_21"/>
    <property type="match status" value="1"/>
</dbReference>
<protein>
    <submittedName>
        <fullName evidence="2">ATP-binding cassette domain-containing protein</fullName>
    </submittedName>
</protein>
<keyword evidence="2" id="KW-0547">Nucleotide-binding</keyword>
<feature type="domain" description="AAA+ ATPase" evidence="1">
    <location>
        <begin position="24"/>
        <end position="375"/>
    </location>
</feature>
<dbReference type="GO" id="GO:0016887">
    <property type="term" value="F:ATP hydrolysis activity"/>
    <property type="evidence" value="ECO:0007669"/>
    <property type="project" value="InterPro"/>
</dbReference>
<dbReference type="Gene3D" id="3.40.50.300">
    <property type="entry name" value="P-loop containing nucleotide triphosphate hydrolases"/>
    <property type="match status" value="1"/>
</dbReference>
<dbReference type="CDD" id="cd01026">
    <property type="entry name" value="TOPRIM_OLD"/>
    <property type="match status" value="1"/>
</dbReference>
<evidence type="ECO:0000313" key="3">
    <source>
        <dbReference type="Proteomes" id="UP000306196"/>
    </source>
</evidence>
<dbReference type="GO" id="GO:0005524">
    <property type="term" value="F:ATP binding"/>
    <property type="evidence" value="ECO:0007669"/>
    <property type="project" value="UniProtKB-KW"/>
</dbReference>
<dbReference type="InterPro" id="IPR034139">
    <property type="entry name" value="TOPRIM_OLD"/>
</dbReference>
<dbReference type="EMBL" id="VAUV01000004">
    <property type="protein sequence ID" value="TLD71693.1"/>
    <property type="molecule type" value="Genomic_DNA"/>
</dbReference>
<organism evidence="2 3">
    <name type="scientific">Phragmitibacter flavus</name>
    <dbReference type="NCBI Taxonomy" id="2576071"/>
    <lineage>
        <taxon>Bacteria</taxon>
        <taxon>Pseudomonadati</taxon>
        <taxon>Verrucomicrobiota</taxon>
        <taxon>Verrucomicrobiia</taxon>
        <taxon>Verrucomicrobiales</taxon>
        <taxon>Verrucomicrobiaceae</taxon>
        <taxon>Phragmitibacter</taxon>
    </lineage>
</organism>
<dbReference type="SUPFAM" id="SSF52540">
    <property type="entry name" value="P-loop containing nucleoside triphosphate hydrolases"/>
    <property type="match status" value="1"/>
</dbReference>
<dbReference type="PANTHER" id="PTHR43581">
    <property type="entry name" value="ATP/GTP PHOSPHATASE"/>
    <property type="match status" value="1"/>
</dbReference>
<dbReference type="PANTHER" id="PTHR43581:SF2">
    <property type="entry name" value="EXCINUCLEASE ATPASE SUBUNIT"/>
    <property type="match status" value="1"/>
</dbReference>
<keyword evidence="2" id="KW-0067">ATP-binding</keyword>
<dbReference type="OrthoDB" id="308933at2"/>
<dbReference type="SMART" id="SM00382">
    <property type="entry name" value="AAA"/>
    <property type="match status" value="1"/>
</dbReference>
<dbReference type="InterPro" id="IPR003593">
    <property type="entry name" value="AAA+_ATPase"/>
</dbReference>
<dbReference type="Pfam" id="PF13175">
    <property type="entry name" value="AAA_15"/>
    <property type="match status" value="1"/>
</dbReference>
<dbReference type="Pfam" id="PF20469">
    <property type="entry name" value="OLD-like_TOPRIM"/>
    <property type="match status" value="1"/>
</dbReference>
<evidence type="ECO:0000259" key="1">
    <source>
        <dbReference type="SMART" id="SM00382"/>
    </source>
</evidence>
<proteinExistence type="predicted"/>
<dbReference type="InterPro" id="IPR041685">
    <property type="entry name" value="AAA_GajA/Old/RecF-like"/>
</dbReference>
<evidence type="ECO:0000313" key="2">
    <source>
        <dbReference type="EMBL" id="TLD71693.1"/>
    </source>
</evidence>
<dbReference type="InterPro" id="IPR003959">
    <property type="entry name" value="ATPase_AAA_core"/>
</dbReference>
<keyword evidence="3" id="KW-1185">Reference proteome</keyword>
<dbReference type="RefSeq" id="WP_138085287.1">
    <property type="nucleotide sequence ID" value="NZ_VAUV01000004.1"/>
</dbReference>
<gene>
    <name evidence="2" type="ORF">FEM03_06020</name>
</gene>
<dbReference type="InterPro" id="IPR027417">
    <property type="entry name" value="P-loop_NTPase"/>
</dbReference>
<dbReference type="InterPro" id="IPR051396">
    <property type="entry name" value="Bact_Antivir_Def_Nuclease"/>
</dbReference>
<reference evidence="2 3" key="1">
    <citation type="submission" date="2019-05" db="EMBL/GenBank/DDBJ databases">
        <title>Verrucobacter flavum gen. nov., sp. nov. a new member of the family Verrucomicrobiaceae.</title>
        <authorList>
            <person name="Szuroczki S."/>
            <person name="Abbaszade G."/>
            <person name="Szabo A."/>
            <person name="Felfoldi T."/>
            <person name="Schumann P."/>
            <person name="Boka K."/>
            <person name="Keki Z."/>
            <person name="Toumi M."/>
            <person name="Toth E."/>
        </authorList>
    </citation>
    <scope>NUCLEOTIDE SEQUENCE [LARGE SCALE GENOMIC DNA]</scope>
    <source>
        <strain evidence="2 3">MG-N-17</strain>
    </source>
</reference>
<name>A0A5R8KH93_9BACT</name>
<sequence>MKLATLRLTNFQCFGPETQEISFEDSTTMIIGPNGSGKTAILQALSRMFDANPGRRSVKADDFHVGIDEEEPPEERSFTIEADFLLPEAGTDSGANAIPPCFNHMRLDEAGEVLKVRFRLAATMGPNGDIADSLSYVVGKEGNGEDKIRGVPRTDRNNIAVYYLPARRDPNDHIRSSTTSLLGRIVRAVDWQKEAEDYKESVSELQALIEANPAVKATSKSISKSWAALHKGSHFKDAAITFGADSLEKLIQNFSVQFNPAHASKTIDYSLLSDGQKSLLYLSLVSAYIEIGRKAMAQETGEELGIDLDKLNPPVFSIIAVEEPENSLSPHYLGRINKLLAKTCSATDAQAIVTTHAPSMLRRIEPEHIRFARLGTERTASVKQIELPPETEMDAHKFVREGLLSNPEIYFARMVILGEGASEDIVLPKLFEARKLPLDENGIVLAQLGGRHVNYLWKILSDLRIPHATLLDLDLARYHGGWGRIKYAKDQLAKVGVDVGKATLPKWNASSPLGKDSDYGLKWLGFLGDKGVFFSQPLDLDFSMSQAFPESYGLDTRDQEQPDDVTIKSVLGNSHADDTWYSKTLKKGFDDYHRLFKVGSKPTAHIEALSNLDLDEIDADLPEQYRELIAYVSEKLKEVFE</sequence>
<dbReference type="AlphaFoldDB" id="A0A5R8KH93"/>
<comment type="caution">
    <text evidence="2">The sequence shown here is derived from an EMBL/GenBank/DDBJ whole genome shotgun (WGS) entry which is preliminary data.</text>
</comment>
<accession>A0A5R8KH93</accession>
<dbReference type="Proteomes" id="UP000306196">
    <property type="component" value="Unassembled WGS sequence"/>
</dbReference>